<dbReference type="SUPFAM" id="SSF56349">
    <property type="entry name" value="DNA breaking-rejoining enzymes"/>
    <property type="match status" value="1"/>
</dbReference>
<dbReference type="Gene3D" id="1.10.443.10">
    <property type="entry name" value="Intergrase catalytic core"/>
    <property type="match status" value="1"/>
</dbReference>
<evidence type="ECO:0000256" key="2">
    <source>
        <dbReference type="ARBA" id="ARBA00022908"/>
    </source>
</evidence>
<dbReference type="InterPro" id="IPR038488">
    <property type="entry name" value="Integrase_DNA-bd_sf"/>
</dbReference>
<dbReference type="AlphaFoldDB" id="A0A1G6AJU2"/>
<evidence type="ECO:0000256" key="1">
    <source>
        <dbReference type="ARBA" id="ARBA00008857"/>
    </source>
</evidence>
<keyword evidence="9" id="KW-1185">Reference proteome</keyword>
<evidence type="ECO:0000313" key="9">
    <source>
        <dbReference type="Proteomes" id="UP000199071"/>
    </source>
</evidence>
<dbReference type="InterPro" id="IPR010998">
    <property type="entry name" value="Integrase_recombinase_N"/>
</dbReference>
<dbReference type="PROSITE" id="PS51900">
    <property type="entry name" value="CB"/>
    <property type="match status" value="1"/>
</dbReference>
<dbReference type="PANTHER" id="PTHR30629">
    <property type="entry name" value="PROPHAGE INTEGRASE"/>
    <property type="match status" value="1"/>
</dbReference>
<evidence type="ECO:0000256" key="3">
    <source>
        <dbReference type="ARBA" id="ARBA00023125"/>
    </source>
</evidence>
<dbReference type="GO" id="GO:0015074">
    <property type="term" value="P:DNA integration"/>
    <property type="evidence" value="ECO:0007669"/>
    <property type="project" value="UniProtKB-KW"/>
</dbReference>
<dbReference type="InterPro" id="IPR002104">
    <property type="entry name" value="Integrase_catalytic"/>
</dbReference>
<reference evidence="8 9" key="1">
    <citation type="submission" date="2016-10" db="EMBL/GenBank/DDBJ databases">
        <authorList>
            <person name="de Groot N.N."/>
        </authorList>
    </citation>
    <scope>NUCLEOTIDE SEQUENCE [LARGE SCALE GENOMIC DNA]</scope>
    <source>
        <strain evidence="8 9">ATCC 35022</strain>
    </source>
</reference>
<dbReference type="GO" id="GO:0006310">
    <property type="term" value="P:DNA recombination"/>
    <property type="evidence" value="ECO:0007669"/>
    <property type="project" value="UniProtKB-KW"/>
</dbReference>
<name>A0A1G6AJU2_9HYPH</name>
<feature type="domain" description="Core-binding (CB)" evidence="7">
    <location>
        <begin position="98"/>
        <end position="178"/>
    </location>
</feature>
<dbReference type="GO" id="GO:0003677">
    <property type="term" value="F:DNA binding"/>
    <property type="evidence" value="ECO:0007669"/>
    <property type="project" value="UniProtKB-UniRule"/>
</dbReference>
<accession>A0A1G6AJU2</accession>
<feature type="domain" description="Tyr recombinase" evidence="6">
    <location>
        <begin position="200"/>
        <end position="374"/>
    </location>
</feature>
<gene>
    <name evidence="8" type="ORF">SAMN02982931_00746</name>
</gene>
<dbReference type="PROSITE" id="PS51898">
    <property type="entry name" value="TYR_RECOMBINASE"/>
    <property type="match status" value="1"/>
</dbReference>
<dbReference type="InterPro" id="IPR011010">
    <property type="entry name" value="DNA_brk_join_enz"/>
</dbReference>
<organism evidence="8 9">
    <name type="scientific">Bauldia litoralis</name>
    <dbReference type="NCBI Taxonomy" id="665467"/>
    <lineage>
        <taxon>Bacteria</taxon>
        <taxon>Pseudomonadati</taxon>
        <taxon>Pseudomonadota</taxon>
        <taxon>Alphaproteobacteria</taxon>
        <taxon>Hyphomicrobiales</taxon>
        <taxon>Kaistiaceae</taxon>
        <taxon>Bauldia</taxon>
    </lineage>
</organism>
<dbReference type="CDD" id="cd00796">
    <property type="entry name" value="INT_Rci_Hp1_C"/>
    <property type="match status" value="1"/>
</dbReference>
<keyword evidence="4" id="KW-0233">DNA recombination</keyword>
<dbReference type="InterPro" id="IPR044068">
    <property type="entry name" value="CB"/>
</dbReference>
<dbReference type="EMBL" id="FMXQ01000001">
    <property type="protein sequence ID" value="SDB08668.1"/>
    <property type="molecule type" value="Genomic_DNA"/>
</dbReference>
<proteinExistence type="inferred from homology"/>
<keyword evidence="2" id="KW-0229">DNA integration</keyword>
<dbReference type="Gene3D" id="3.30.160.390">
    <property type="entry name" value="Integrase, DNA-binding domain"/>
    <property type="match status" value="1"/>
</dbReference>
<dbReference type="Pfam" id="PF13356">
    <property type="entry name" value="Arm-DNA-bind_3"/>
    <property type="match status" value="1"/>
</dbReference>
<sequence>MPVKITKRAVDQASAASKRDATIWDTEVKGFGLRCRQSGAKFYVLKTRIGGRQRWITIGRHGSPWTPDSARQEALRLLGYKAGGNDPASDRDNQKGVISVEELGERFLTEYVLRRCKPRTICEYQRAVELFINPTLGRHRISDISRTDVARLHYEHRLIPYQANRTLGVLSKMMGLAEEWGLRPEGSNPCVRVRKYPEIKRERYLSQEELRRLGAVLTEAEGTESPFVIGAIRLLVLTGARLSEILTLKWSYVDVETATLRLPDSKTGAKTIFLNPPAIAVLRSIPRMDGNPFVIAGEKAAAHLVDLQKPWRRIRAKAGLDDLRIHDLRHSFASVAAGAGLSLPMIGKLLGHSQPATTARYAHLASEPMRAAADRIGAEISISLTGEFLPTGDH</sequence>
<keyword evidence="3 5" id="KW-0238">DNA-binding</keyword>
<dbReference type="Pfam" id="PF00589">
    <property type="entry name" value="Phage_integrase"/>
    <property type="match status" value="1"/>
</dbReference>
<comment type="similarity">
    <text evidence="1">Belongs to the 'phage' integrase family.</text>
</comment>
<dbReference type="InterPro" id="IPR050808">
    <property type="entry name" value="Phage_Integrase"/>
</dbReference>
<dbReference type="OrthoDB" id="7615137at2"/>
<dbReference type="InterPro" id="IPR013762">
    <property type="entry name" value="Integrase-like_cat_sf"/>
</dbReference>
<evidence type="ECO:0000256" key="5">
    <source>
        <dbReference type="PROSITE-ProRule" id="PRU01248"/>
    </source>
</evidence>
<evidence type="ECO:0000313" key="8">
    <source>
        <dbReference type="EMBL" id="SDB08668.1"/>
    </source>
</evidence>
<dbReference type="Proteomes" id="UP000199071">
    <property type="component" value="Unassembled WGS sequence"/>
</dbReference>
<dbReference type="STRING" id="665467.SAMN02982931_00746"/>
<dbReference type="Gene3D" id="1.10.150.130">
    <property type="match status" value="1"/>
</dbReference>
<evidence type="ECO:0000259" key="6">
    <source>
        <dbReference type="PROSITE" id="PS51898"/>
    </source>
</evidence>
<evidence type="ECO:0000256" key="4">
    <source>
        <dbReference type="ARBA" id="ARBA00023172"/>
    </source>
</evidence>
<dbReference type="PANTHER" id="PTHR30629:SF2">
    <property type="entry name" value="PROPHAGE INTEGRASE INTS-RELATED"/>
    <property type="match status" value="1"/>
</dbReference>
<dbReference type="RefSeq" id="WP_090874826.1">
    <property type="nucleotide sequence ID" value="NZ_FMXQ01000001.1"/>
</dbReference>
<protein>
    <submittedName>
        <fullName evidence="8">Site-specific recombinase XerD</fullName>
    </submittedName>
</protein>
<evidence type="ECO:0000259" key="7">
    <source>
        <dbReference type="PROSITE" id="PS51900"/>
    </source>
</evidence>
<dbReference type="InterPro" id="IPR025166">
    <property type="entry name" value="Integrase_DNA_bind_dom"/>
</dbReference>